<dbReference type="Pfam" id="PF13563">
    <property type="entry name" value="2_5_RNA_ligase2"/>
    <property type="match status" value="1"/>
</dbReference>
<evidence type="ECO:0000256" key="3">
    <source>
        <dbReference type="SAM" id="MobiDB-lite"/>
    </source>
</evidence>
<organism evidence="4 5">
    <name type="scientific">Klenkia terrae</name>
    <dbReference type="NCBI Taxonomy" id="1052259"/>
    <lineage>
        <taxon>Bacteria</taxon>
        <taxon>Bacillati</taxon>
        <taxon>Actinomycetota</taxon>
        <taxon>Actinomycetes</taxon>
        <taxon>Geodermatophilales</taxon>
        <taxon>Geodermatophilaceae</taxon>
        <taxon>Klenkia</taxon>
    </lineage>
</organism>
<dbReference type="HAMAP" id="MF_01940">
    <property type="entry name" value="RNA_CPDase"/>
    <property type="match status" value="1"/>
</dbReference>
<evidence type="ECO:0000313" key="5">
    <source>
        <dbReference type="Proteomes" id="UP001373496"/>
    </source>
</evidence>
<dbReference type="Proteomes" id="UP001373496">
    <property type="component" value="Unassembled WGS sequence"/>
</dbReference>
<evidence type="ECO:0000256" key="2">
    <source>
        <dbReference type="HAMAP-Rule" id="MF_01940"/>
    </source>
</evidence>
<comment type="catalytic activity">
    <reaction evidence="2">
        <text>a 3'-end 2',3'-cyclophospho-ribonucleotide-RNA + H2O = a 3'-end 2'-phospho-ribonucleotide-RNA + H(+)</text>
        <dbReference type="Rhea" id="RHEA:11828"/>
        <dbReference type="Rhea" id="RHEA-COMP:10464"/>
        <dbReference type="Rhea" id="RHEA-COMP:17353"/>
        <dbReference type="ChEBI" id="CHEBI:15377"/>
        <dbReference type="ChEBI" id="CHEBI:15378"/>
        <dbReference type="ChEBI" id="CHEBI:83064"/>
        <dbReference type="ChEBI" id="CHEBI:173113"/>
        <dbReference type="EC" id="3.1.4.58"/>
    </reaction>
</comment>
<dbReference type="PANTHER" id="PTHR35561">
    <property type="entry name" value="RNA 2',3'-CYCLIC PHOSPHODIESTERASE"/>
    <property type="match status" value="1"/>
</dbReference>
<feature type="region of interest" description="Disordered" evidence="3">
    <location>
        <begin position="1"/>
        <end position="32"/>
    </location>
</feature>
<gene>
    <name evidence="4" type="primary">thpR</name>
    <name evidence="4" type="ORF">UXQ13_01180</name>
</gene>
<evidence type="ECO:0000313" key="4">
    <source>
        <dbReference type="EMBL" id="MEI4277066.1"/>
    </source>
</evidence>
<feature type="active site" description="Proton donor" evidence="2">
    <location>
        <position position="74"/>
    </location>
</feature>
<sequence>MPRRGARGRAAAAGRRPGRHRPGDQRPPGPRLSVGRLFLGVAPPAAAVAALVAAVDRVRDDPGAPRWSAPTDLHVTLAFLGDVPRAGLSGLLPALGPAVAGSPPVTLQLTGAGRFGSRRPRVLWAGVGGDVDALTVLADRLAAAARHAGVPVDERPFRPHLTLGRWPGAGTPDAALVDRLAGDHGPAWPVTEVVLWRSPPGRPYERVTGWPSPHQA</sequence>
<dbReference type="InterPro" id="IPR009097">
    <property type="entry name" value="Cyclic_Pdiesterase"/>
</dbReference>
<name>A0ABU8E2I5_9ACTN</name>
<keyword evidence="1 2" id="KW-0378">Hydrolase</keyword>
<dbReference type="NCBIfam" id="TIGR02258">
    <property type="entry name" value="2_5_ligase"/>
    <property type="match status" value="1"/>
</dbReference>
<dbReference type="SUPFAM" id="SSF55144">
    <property type="entry name" value="LigT-like"/>
    <property type="match status" value="1"/>
</dbReference>
<reference evidence="4 5" key="1">
    <citation type="submission" date="2024-03" db="EMBL/GenBank/DDBJ databases">
        <title>Draft genome sequence of Klenkia terrae.</title>
        <authorList>
            <person name="Duangmal K."/>
            <person name="Chantavorakit T."/>
        </authorList>
    </citation>
    <scope>NUCLEOTIDE SEQUENCE [LARGE SCALE GENOMIC DNA]</scope>
    <source>
        <strain evidence="4 5">JCM 17786</strain>
    </source>
</reference>
<comment type="function">
    <text evidence="2">Hydrolyzes RNA 2',3'-cyclic phosphodiester to an RNA 2'-phosphomonoester.</text>
</comment>
<dbReference type="InterPro" id="IPR004175">
    <property type="entry name" value="RNA_CPDase"/>
</dbReference>
<dbReference type="PANTHER" id="PTHR35561:SF1">
    <property type="entry name" value="RNA 2',3'-CYCLIC PHOSPHODIESTERASE"/>
    <property type="match status" value="1"/>
</dbReference>
<protein>
    <recommendedName>
        <fullName evidence="2">RNA 2',3'-cyclic phosphodiesterase</fullName>
        <shortName evidence="2">RNA 2',3'-CPDase</shortName>
        <ecNumber evidence="2">3.1.4.58</ecNumber>
    </recommendedName>
</protein>
<keyword evidence="5" id="KW-1185">Reference proteome</keyword>
<comment type="caution">
    <text evidence="4">The sequence shown here is derived from an EMBL/GenBank/DDBJ whole genome shotgun (WGS) entry which is preliminary data.</text>
</comment>
<dbReference type="Gene3D" id="3.90.1140.10">
    <property type="entry name" value="Cyclic phosphodiesterase"/>
    <property type="match status" value="1"/>
</dbReference>
<dbReference type="EC" id="3.1.4.58" evidence="2"/>
<feature type="active site" description="Proton acceptor" evidence="2">
    <location>
        <position position="160"/>
    </location>
</feature>
<evidence type="ECO:0000256" key="1">
    <source>
        <dbReference type="ARBA" id="ARBA00022801"/>
    </source>
</evidence>
<comment type="similarity">
    <text evidence="2">Belongs to the 2H phosphoesterase superfamily. ThpR family.</text>
</comment>
<accession>A0ABU8E2I5</accession>
<proteinExistence type="inferred from homology"/>
<feature type="short sequence motif" description="HXTX 1" evidence="2">
    <location>
        <begin position="74"/>
        <end position="77"/>
    </location>
</feature>
<feature type="short sequence motif" description="HXTX 2" evidence="2">
    <location>
        <begin position="160"/>
        <end position="163"/>
    </location>
</feature>
<dbReference type="EMBL" id="JBAPLV010000001">
    <property type="protein sequence ID" value="MEI4277066.1"/>
    <property type="molecule type" value="Genomic_DNA"/>
</dbReference>